<evidence type="ECO:0000313" key="2">
    <source>
        <dbReference type="Proteomes" id="UP000198683"/>
    </source>
</evidence>
<reference evidence="1 2" key="1">
    <citation type="submission" date="2016-10" db="EMBL/GenBank/DDBJ databases">
        <authorList>
            <person name="de Groot N.N."/>
        </authorList>
    </citation>
    <scope>NUCLEOTIDE SEQUENCE [LARGE SCALE GENOMIC DNA]</scope>
    <source>
        <strain evidence="1 2">CGMCC 4.5681</strain>
    </source>
</reference>
<proteinExistence type="predicted"/>
<dbReference type="EMBL" id="FNFB01000061">
    <property type="protein sequence ID" value="SDM36364.1"/>
    <property type="molecule type" value="Genomic_DNA"/>
</dbReference>
<sequence length="1308" mass="144100">MVLLGEPGGGKTTVLRQLIHELPLADDVGPYAEDHHLWVNGYDLTEYSYEEFLGRFLAALAGQLGGPRTAASDAQEAAPARAGRLTVVIDQLDESPISRLLPERLNRSLKGRDPASLRLLIACRTADYPPHMTDILSKHFGACPLADLAPLARTDAVQLANSADVDGESLIAAAIAAQAGALASVPLTLGLLVALYKDNGTLTGTPRELFEEGTRLLVQEHSVARTVATTASPAQHLIVAGRIAARMLLAGRRTLWLGPISVSRKHDLDLDLATIAGGYEETAPGQSFAVTENIVKEVLRTGLFTTYGDSRVLFRHSSISAFLAADYIVRRKVDENRLASLFLIKTPDDENYIIPTPLRETAAWLVALDPDHASWLASADAESLAVHSALVQSDQIRELIVSRMLERAGDVELGDVSWYYRHWNLGHPSLPRQLAAVLEVDPGDVVADWDQYARVRVALRLAQECPDPELSTLLLDIVQDNRWPYPERRLAMTAAFASAPDICATSLRQLLAELDDVEYAAAADPNDELRGTALSLLWPDYVDVNSLLDWITFPQNEKMIGVYSRFLRTMADSCSDSDIYEVLRWLRDVYEVEPISRAARVSATGELEEVQRRRSARVDTEMFSRGNSAEQLLDSIINRALMAPNADKCMSLMADIIVRRLRQYERMHMPRALDETSEAGLAREKSTSLRRALMDALVRASAGLGEHKRHMAWLIVNEWTRDPKFSWRTSSSEVSGRSTLADSSDFEWALNQANAAADAGEVEVADLYGLVASYLFNGEDRHLFELAYNHQQNPAWPHIQWFYSGIDINGDLAKAWRRNYETSRRLEWPESASFVLGLRNKLQQAKEGNTESFWRLLYHLQVDPKTGEGREHFDDDFLSWPGAAVFDSGDRADIVASALYYLEHENDHGSAWLGQPILDRRAWAGYLALSLLFREGKIEKLSPRVWAKWTAAVLDIRLSSPGEAGNGIKNALLKEAALKAPKEFARDADRQIRGEAARGEPTWDLQLLNPSWSAELFVTLECLACDLNRALLSSALIGESAELRCSCCHSHEVGDLLELPNTPEARTATVRVLSDLLGVLANNGSMFVSAAAEDVLGYVNANRLSNWSLAVLVARVLLWSDASKGWERVKALVLSNPDFGRELSEACAASDVKQRLEASLTVNQLESLYLWLNSLYPQDDLVLESGASWGRSDSEAAKWRDGVANAIARRCTAEALASLGKLAACFPTRLALRSSLVKARVSYAEAGALRPSYEVIVATLESPSDGRAIHAYSGDHIDFRGSTFYGPVAGKQMGVSTPCSDGSPGQLD</sequence>
<evidence type="ECO:0008006" key="3">
    <source>
        <dbReference type="Google" id="ProtNLM"/>
    </source>
</evidence>
<protein>
    <recommendedName>
        <fullName evidence="3">NACHT domain-containing protein</fullName>
    </recommendedName>
</protein>
<gene>
    <name evidence="1" type="ORF">SAMN05421874_1612</name>
</gene>
<dbReference type="STRING" id="683260.SAMN05421874_1612"/>
<dbReference type="Proteomes" id="UP000198683">
    <property type="component" value="Unassembled WGS sequence"/>
</dbReference>
<dbReference type="InterPro" id="IPR027417">
    <property type="entry name" value="P-loop_NTPase"/>
</dbReference>
<dbReference type="OrthoDB" id="419058at2"/>
<keyword evidence="2" id="KW-1185">Reference proteome</keyword>
<accession>A0A1G9SLK5</accession>
<organism evidence="1 2">
    <name type="scientific">Nonomuraea maritima</name>
    <dbReference type="NCBI Taxonomy" id="683260"/>
    <lineage>
        <taxon>Bacteria</taxon>
        <taxon>Bacillati</taxon>
        <taxon>Actinomycetota</taxon>
        <taxon>Actinomycetes</taxon>
        <taxon>Streptosporangiales</taxon>
        <taxon>Streptosporangiaceae</taxon>
        <taxon>Nonomuraea</taxon>
    </lineage>
</organism>
<evidence type="ECO:0000313" key="1">
    <source>
        <dbReference type="EMBL" id="SDM36364.1"/>
    </source>
</evidence>
<dbReference type="SUPFAM" id="SSF52540">
    <property type="entry name" value="P-loop containing nucleoside triphosphate hydrolases"/>
    <property type="match status" value="1"/>
</dbReference>
<name>A0A1G9SLK5_9ACTN</name>